<feature type="domain" description="DUF2326" evidence="2">
    <location>
        <begin position="432"/>
        <end position="572"/>
    </location>
</feature>
<dbReference type="Pfam" id="PF10088">
    <property type="entry name" value="DUF2326"/>
    <property type="match status" value="1"/>
</dbReference>
<sequence>MRLIELYANSASFKRVRFNASGASLVVGSRRDPVHHDDDTKSYNGVGKSLLVEIIHFCLGSSTNKAFKEYLPGWEFTLVVMMGDRQLQIVRSTDKQGEVYVGDKALKLKAFTDFLARNTFIFTESSSSGHLTFRSLISRFIRRTKSDYNDPRVTTSDREPYTILLRNLFLLGVDVTLAEKKYQLRSRQTQLELFEKNFKTDPFIKEYYTGNKDASLQSGFLEEQVARLAGDLERFTVADDYYDIEKSANQLSAELRELKNKKTVAENAILNISRSLEARADIPSETIKGVYGELLGAFKPEALKELSEVEAFHKSIITNRVARLSQERRRIDLELNKLNADIKEKNTIVDQKLSYLSDKRALDQYAAVSAQLSDIKAKLHKLMDYQQLLHQSREEAAQVKKLLAEENLKTNAYLDESDGERRDKLSVFSRLAKRFYPDAPAGVILNNNSGDNKIRYDFDVRIEADGSDGINAVKLFCYDLSVAILRANHQVGFVWHDSRLFSDIDPRQRAVLFQVAMQLSKEYGFQYIATANEDQIDTVLPELSATQQEELFGSIVLRLNDDGPEGKLLGLQVDMHYQ</sequence>
<evidence type="ECO:0000256" key="1">
    <source>
        <dbReference type="SAM" id="Coils"/>
    </source>
</evidence>
<dbReference type="OrthoDB" id="9774685at2"/>
<dbReference type="RefSeq" id="WP_073168601.1">
    <property type="nucleotide sequence ID" value="NZ_FRDA01000009.1"/>
</dbReference>
<evidence type="ECO:0000313" key="3">
    <source>
        <dbReference type="EMBL" id="SHN13386.1"/>
    </source>
</evidence>
<dbReference type="Proteomes" id="UP000183983">
    <property type="component" value="Unassembled WGS sequence"/>
</dbReference>
<dbReference type="Gene3D" id="3.40.50.300">
    <property type="entry name" value="P-loop containing nucleotide triphosphate hydrolases"/>
    <property type="match status" value="1"/>
</dbReference>
<protein>
    <submittedName>
        <fullName evidence="3">Uncharacterized protein YydD, contains DUF2326 domain</fullName>
    </submittedName>
</protein>
<accession>A0A1M7P9C0</accession>
<evidence type="ECO:0000313" key="4">
    <source>
        <dbReference type="Proteomes" id="UP000183983"/>
    </source>
</evidence>
<evidence type="ECO:0000259" key="2">
    <source>
        <dbReference type="Pfam" id="PF10088"/>
    </source>
</evidence>
<organism evidence="3 4">
    <name type="scientific">Pseudomonas asturiensis</name>
    <dbReference type="NCBI Taxonomy" id="1190415"/>
    <lineage>
        <taxon>Bacteria</taxon>
        <taxon>Pseudomonadati</taxon>
        <taxon>Pseudomonadota</taxon>
        <taxon>Gammaproteobacteria</taxon>
        <taxon>Pseudomonadales</taxon>
        <taxon>Pseudomonadaceae</taxon>
        <taxon>Pseudomonas</taxon>
    </lineage>
</organism>
<dbReference type="STRING" id="1190415.SAMN05216593_1093"/>
<feature type="coiled-coil region" evidence="1">
    <location>
        <begin position="241"/>
        <end position="275"/>
    </location>
</feature>
<dbReference type="InterPro" id="IPR027417">
    <property type="entry name" value="P-loop_NTPase"/>
</dbReference>
<name>A0A1M7P9C0_9PSED</name>
<gene>
    <name evidence="3" type="ORF">SAMN05216593_1093</name>
</gene>
<keyword evidence="1" id="KW-0175">Coiled coil</keyword>
<proteinExistence type="predicted"/>
<dbReference type="EMBL" id="FRDA01000009">
    <property type="protein sequence ID" value="SHN13386.1"/>
    <property type="molecule type" value="Genomic_DNA"/>
</dbReference>
<feature type="coiled-coil region" evidence="1">
    <location>
        <begin position="382"/>
        <end position="409"/>
    </location>
</feature>
<reference evidence="3 4" key="1">
    <citation type="submission" date="2016-11" db="EMBL/GenBank/DDBJ databases">
        <authorList>
            <person name="Jaros S."/>
            <person name="Januszkiewicz K."/>
            <person name="Wedrychowicz H."/>
        </authorList>
    </citation>
    <scope>NUCLEOTIDE SEQUENCE [LARGE SCALE GENOMIC DNA]</scope>
    <source>
        <strain evidence="3 4">LMG 26898</strain>
    </source>
</reference>
<dbReference type="AlphaFoldDB" id="A0A1M7P9C0"/>
<dbReference type="InterPro" id="IPR018760">
    <property type="entry name" value="DUF2326"/>
</dbReference>